<dbReference type="Gene3D" id="3.30.430.20">
    <property type="entry name" value="Gnk2 domain, C-X8-C-X2-C motif"/>
    <property type="match status" value="1"/>
</dbReference>
<dbReference type="Pfam" id="PF01657">
    <property type="entry name" value="Stress-antifung"/>
    <property type="match status" value="1"/>
</dbReference>
<keyword evidence="6" id="KW-0465">Mannose-binding</keyword>
<dbReference type="InterPro" id="IPR051378">
    <property type="entry name" value="Cell2Cell_Antifungal"/>
</dbReference>
<dbReference type="HOGENOM" id="CLU_1996562_0_0_1"/>
<evidence type="ECO:0000256" key="3">
    <source>
        <dbReference type="ARBA" id="ARBA00022734"/>
    </source>
</evidence>
<dbReference type="CDD" id="cd23509">
    <property type="entry name" value="Gnk2-like"/>
    <property type="match status" value="1"/>
</dbReference>
<dbReference type="GO" id="GO:0005537">
    <property type="term" value="F:D-mannose binding"/>
    <property type="evidence" value="ECO:0007669"/>
    <property type="project" value="UniProtKB-KW"/>
</dbReference>
<dbReference type="InterPro" id="IPR002902">
    <property type="entry name" value="GNK2"/>
</dbReference>
<dbReference type="PANTHER" id="PTHR32080:SF54">
    <property type="entry name" value="GNK2-HOMOLOGOUS DOMAIN-CONTAINING PROTEIN"/>
    <property type="match status" value="1"/>
</dbReference>
<dbReference type="EMBL" id="GL377622">
    <property type="protein sequence ID" value="EFJ15639.1"/>
    <property type="molecule type" value="Genomic_DNA"/>
</dbReference>
<dbReference type="AlphaFoldDB" id="D8SIL2"/>
<evidence type="ECO:0000313" key="11">
    <source>
        <dbReference type="Proteomes" id="UP000001514"/>
    </source>
</evidence>
<organism evidence="11">
    <name type="scientific">Selaginella moellendorffii</name>
    <name type="common">Spikemoss</name>
    <dbReference type="NCBI Taxonomy" id="88036"/>
    <lineage>
        <taxon>Eukaryota</taxon>
        <taxon>Viridiplantae</taxon>
        <taxon>Streptophyta</taxon>
        <taxon>Embryophyta</taxon>
        <taxon>Tracheophyta</taxon>
        <taxon>Lycopodiopsida</taxon>
        <taxon>Selaginellales</taxon>
        <taxon>Selaginellaceae</taxon>
        <taxon>Selaginella</taxon>
    </lineage>
</organism>
<dbReference type="GO" id="GO:0031640">
    <property type="term" value="P:killing of cells of another organism"/>
    <property type="evidence" value="ECO:0007669"/>
    <property type="project" value="UniProtKB-KW"/>
</dbReference>
<protein>
    <recommendedName>
        <fullName evidence="9">Gnk2-homologous domain-containing protein</fullName>
    </recommendedName>
</protein>
<evidence type="ECO:0000256" key="6">
    <source>
        <dbReference type="ARBA" id="ARBA00023035"/>
    </source>
</evidence>
<feature type="chain" id="PRO_5003122747" description="Gnk2-homologous domain-containing protein" evidence="8">
    <location>
        <begin position="23"/>
        <end position="125"/>
    </location>
</feature>
<accession>D8SIL2</accession>
<evidence type="ECO:0000256" key="1">
    <source>
        <dbReference type="ARBA" id="ARBA00022529"/>
    </source>
</evidence>
<sequence length="125" mass="13651">MASSTSLACLLALALLVSMVAGQELSHCTEDRNVVYYSGEIDFSTPYATNQNRLLDILKDTGSDSFIYTSVGDAPYIAYGRAECYGNCGNCLVEARNTIKNAVPQAVGARLCTDDCYLRFENYSF</sequence>
<dbReference type="Gramene" id="EFJ15639">
    <property type="protein sequence ID" value="EFJ15639"/>
    <property type="gene ID" value="SELMODRAFT_422488"/>
</dbReference>
<evidence type="ECO:0000256" key="7">
    <source>
        <dbReference type="ARBA" id="ARBA00023157"/>
    </source>
</evidence>
<evidence type="ECO:0000313" key="10">
    <source>
        <dbReference type="EMBL" id="EFJ15639.1"/>
    </source>
</evidence>
<proteinExistence type="predicted"/>
<dbReference type="KEGG" id="smo:SELMODRAFT_422488"/>
<dbReference type="GO" id="GO:0050832">
    <property type="term" value="P:defense response to fungus"/>
    <property type="evidence" value="ECO:0007669"/>
    <property type="project" value="UniProtKB-KW"/>
</dbReference>
<feature type="domain" description="Gnk2-homologous" evidence="9">
    <location>
        <begin position="44"/>
        <end position="123"/>
    </location>
</feature>
<evidence type="ECO:0000259" key="9">
    <source>
        <dbReference type="Pfam" id="PF01657"/>
    </source>
</evidence>
<keyword evidence="3" id="KW-0430">Lectin</keyword>
<keyword evidence="8" id="KW-0732">Signal</keyword>
<dbReference type="GO" id="GO:0042742">
    <property type="term" value="P:defense response to bacterium"/>
    <property type="evidence" value="ECO:0007669"/>
    <property type="project" value="UniProtKB-KW"/>
</dbReference>
<evidence type="ECO:0000256" key="4">
    <source>
        <dbReference type="ARBA" id="ARBA00022821"/>
    </source>
</evidence>
<feature type="signal peptide" evidence="8">
    <location>
        <begin position="1"/>
        <end position="22"/>
    </location>
</feature>
<evidence type="ECO:0000256" key="5">
    <source>
        <dbReference type="ARBA" id="ARBA00023022"/>
    </source>
</evidence>
<keyword evidence="5" id="KW-0044">Antibiotic</keyword>
<reference evidence="10 11" key="1">
    <citation type="journal article" date="2011" name="Science">
        <title>The Selaginella genome identifies genetic changes associated with the evolution of vascular plants.</title>
        <authorList>
            <person name="Banks J.A."/>
            <person name="Nishiyama T."/>
            <person name="Hasebe M."/>
            <person name="Bowman J.L."/>
            <person name="Gribskov M."/>
            <person name="dePamphilis C."/>
            <person name="Albert V.A."/>
            <person name="Aono N."/>
            <person name="Aoyama T."/>
            <person name="Ambrose B.A."/>
            <person name="Ashton N.W."/>
            <person name="Axtell M.J."/>
            <person name="Barker E."/>
            <person name="Barker M.S."/>
            <person name="Bennetzen J.L."/>
            <person name="Bonawitz N.D."/>
            <person name="Chapple C."/>
            <person name="Cheng C."/>
            <person name="Correa L.G."/>
            <person name="Dacre M."/>
            <person name="DeBarry J."/>
            <person name="Dreyer I."/>
            <person name="Elias M."/>
            <person name="Engstrom E.M."/>
            <person name="Estelle M."/>
            <person name="Feng L."/>
            <person name="Finet C."/>
            <person name="Floyd S.K."/>
            <person name="Frommer W.B."/>
            <person name="Fujita T."/>
            <person name="Gramzow L."/>
            <person name="Gutensohn M."/>
            <person name="Harholt J."/>
            <person name="Hattori M."/>
            <person name="Heyl A."/>
            <person name="Hirai T."/>
            <person name="Hiwatashi Y."/>
            <person name="Ishikawa M."/>
            <person name="Iwata M."/>
            <person name="Karol K.G."/>
            <person name="Koehler B."/>
            <person name="Kolukisaoglu U."/>
            <person name="Kubo M."/>
            <person name="Kurata T."/>
            <person name="Lalonde S."/>
            <person name="Li K."/>
            <person name="Li Y."/>
            <person name="Litt A."/>
            <person name="Lyons E."/>
            <person name="Manning G."/>
            <person name="Maruyama T."/>
            <person name="Michael T.P."/>
            <person name="Mikami K."/>
            <person name="Miyazaki S."/>
            <person name="Morinaga S."/>
            <person name="Murata T."/>
            <person name="Mueller-Roeber B."/>
            <person name="Nelson D.R."/>
            <person name="Obara M."/>
            <person name="Oguri Y."/>
            <person name="Olmstead R.G."/>
            <person name="Onodera N."/>
            <person name="Petersen B.L."/>
            <person name="Pils B."/>
            <person name="Prigge M."/>
            <person name="Rensing S.A."/>
            <person name="Riano-Pachon D.M."/>
            <person name="Roberts A.W."/>
            <person name="Sato Y."/>
            <person name="Scheller H.V."/>
            <person name="Schulz B."/>
            <person name="Schulz C."/>
            <person name="Shakirov E.V."/>
            <person name="Shibagaki N."/>
            <person name="Shinohara N."/>
            <person name="Shippen D.E."/>
            <person name="Soerensen I."/>
            <person name="Sotooka R."/>
            <person name="Sugimoto N."/>
            <person name="Sugita M."/>
            <person name="Sumikawa N."/>
            <person name="Tanurdzic M."/>
            <person name="Theissen G."/>
            <person name="Ulvskov P."/>
            <person name="Wakazuki S."/>
            <person name="Weng J.K."/>
            <person name="Willats W.W."/>
            <person name="Wipf D."/>
            <person name="Wolf P.G."/>
            <person name="Yang L."/>
            <person name="Zimmer A.D."/>
            <person name="Zhu Q."/>
            <person name="Mitros T."/>
            <person name="Hellsten U."/>
            <person name="Loque D."/>
            <person name="Otillar R."/>
            <person name="Salamov A."/>
            <person name="Schmutz J."/>
            <person name="Shapiro H."/>
            <person name="Lindquist E."/>
            <person name="Lucas S."/>
            <person name="Rokhsar D."/>
            <person name="Grigoriev I.V."/>
        </authorList>
    </citation>
    <scope>NUCLEOTIDE SEQUENCE [LARGE SCALE GENOMIC DNA]</scope>
</reference>
<dbReference type="PANTHER" id="PTHR32080">
    <property type="entry name" value="ANTIFUNGAL PROTEIN GINKBILOBIN-2-LIKE"/>
    <property type="match status" value="1"/>
</dbReference>
<evidence type="ECO:0000256" key="8">
    <source>
        <dbReference type="SAM" id="SignalP"/>
    </source>
</evidence>
<keyword evidence="2" id="KW-0295">Fungicide</keyword>
<gene>
    <name evidence="10" type="ORF">SELMODRAFT_422488</name>
</gene>
<keyword evidence="7" id="KW-1015">Disulfide bond</keyword>
<evidence type="ECO:0000256" key="2">
    <source>
        <dbReference type="ARBA" id="ARBA00022577"/>
    </source>
</evidence>
<keyword evidence="1" id="KW-0929">Antimicrobial</keyword>
<dbReference type="Proteomes" id="UP000001514">
    <property type="component" value="Unassembled WGS sequence"/>
</dbReference>
<name>D8SIL2_SELML</name>
<dbReference type="InParanoid" id="D8SIL2"/>
<keyword evidence="4" id="KW-0611">Plant defense</keyword>
<dbReference type="InterPro" id="IPR038408">
    <property type="entry name" value="GNK2_sf"/>
</dbReference>
<keyword evidence="11" id="KW-1185">Reference proteome</keyword>